<reference evidence="2" key="1">
    <citation type="submission" date="2021-11" db="EMBL/GenBank/DDBJ databases">
        <title>Cultivation dependent microbiological survey of springs from the worlds oldest radium mine currently devoted to the extraction of radon-saturated water.</title>
        <authorList>
            <person name="Kapinusova G."/>
            <person name="Smrhova T."/>
            <person name="Strejcek M."/>
            <person name="Suman J."/>
            <person name="Jani K."/>
            <person name="Pajer P."/>
            <person name="Uhlik O."/>
        </authorList>
    </citation>
    <scope>NUCLEOTIDE SEQUENCE [LARGE SCALE GENOMIC DNA]</scope>
    <source>
        <strain evidence="2">J379</strain>
    </source>
</reference>
<protein>
    <recommendedName>
        <fullName evidence="3">Protein-PII uridylyltransferase N-terminal domain-containing protein</fullName>
    </recommendedName>
</protein>
<dbReference type="Proteomes" id="UP001058860">
    <property type="component" value="Chromosome"/>
</dbReference>
<gene>
    <name evidence="1" type="ORF">LRS13_24085</name>
</gene>
<keyword evidence="2" id="KW-1185">Reference proteome</keyword>
<evidence type="ECO:0008006" key="3">
    <source>
        <dbReference type="Google" id="ProtNLM"/>
    </source>
</evidence>
<proteinExistence type="predicted"/>
<evidence type="ECO:0000313" key="1">
    <source>
        <dbReference type="EMBL" id="UUY03706.1"/>
    </source>
</evidence>
<accession>A0ABY5PGA5</accession>
<dbReference type="RefSeq" id="WP_353864208.1">
    <property type="nucleotide sequence ID" value="NZ_CP088295.1"/>
</dbReference>
<organism evidence="1 2">
    <name type="scientific">Svornostia abyssi</name>
    <dbReference type="NCBI Taxonomy" id="2898438"/>
    <lineage>
        <taxon>Bacteria</taxon>
        <taxon>Bacillati</taxon>
        <taxon>Actinomycetota</taxon>
        <taxon>Thermoleophilia</taxon>
        <taxon>Solirubrobacterales</taxon>
        <taxon>Baekduiaceae</taxon>
        <taxon>Svornostia</taxon>
    </lineage>
</organism>
<dbReference type="EMBL" id="CP088295">
    <property type="protein sequence ID" value="UUY03706.1"/>
    <property type="molecule type" value="Genomic_DNA"/>
</dbReference>
<evidence type="ECO:0000313" key="2">
    <source>
        <dbReference type="Proteomes" id="UP001058860"/>
    </source>
</evidence>
<name>A0ABY5PGA5_9ACTN</name>
<sequence length="340" mass="38115">MDPRSSRFAELTSGGGLAALAARSGEPLPQLMEARRRSLLARDDAAAKLAALDRQDDVSVVVMGSWGRLELTSGSDHDFVVLVGGSPRIAVSPTPEQVGEVLNKAPSRSGAFDDVAYVDHLVTRIGRRADDNDNLTRRMLLVLESMAIAGGEAHEAARRAVIETYVDTRVKDYRPPRFLLNDLQRYWRTICVDFEGKQRDRRSKDKWALRAAKLRTSRKLLFASGLLPVLECHDLTAEEMRIWLGETFAAPPVDRIADAFLRHEAYDAGVRTLVAYDRFLGHLDDEGFRDELRSLTRGDEDRSAAWVEARRLGRQIEEGLLALLFDRDALARLVRQYGVF</sequence>